<feature type="region of interest" description="Disordered" evidence="6">
    <location>
        <begin position="527"/>
        <end position="600"/>
    </location>
</feature>
<feature type="compositionally biased region" description="Basic and acidic residues" evidence="6">
    <location>
        <begin position="560"/>
        <end position="571"/>
    </location>
</feature>
<feature type="compositionally biased region" description="Low complexity" evidence="6">
    <location>
        <begin position="533"/>
        <end position="545"/>
    </location>
</feature>
<evidence type="ECO:0000313" key="9">
    <source>
        <dbReference type="Proteomes" id="UP001280121"/>
    </source>
</evidence>
<sequence length="686" mass="76943">MVIPVVDRFRPFRPIREELAKYVKEKMRDPAFTIPYIKDDNIYKYHPSELPGLFSSYQSDDQVWYFFCTLENKYGKSDKFNRIAKGGYWKKTGGDLTIEATDSNKPIGIRKILVFKDYDDGKENKTSYTMHEYHDIHEDHFNEQPVSIGQVVLCRIERNTEKKRMRKKRKPSRIERKPDKKRKPYSPLEKGQTSDSLAYDSGNNVAQDILEVDSQLQPNQHIPCVTKNIFPEVRPPVPALQDELIDCNGVCHKSLSTFQSPIYETPGSFYSSSFSNDSAHWLVHNSFSALQSPIHLPPESFYSGSFSNNLTNGLKLDHTSFTSLQWPIPPQPGSSYSSVFSNNSTNGLDHNSFSALQFQIPPPLESPYSSGYSNGATNGLNHSSFSSLQSPIHPQPGSSHSSGFSNGSDVWTPQFASEQHDDFTNSQLMEVKSDQLQSNQHTSHVTTNVFPKLGSQLLPNQHISSNGEDHVAKYIHHQNPSNGLDHNSFSALRFPIHSPLESLYSSGFSNDTTNGLNHSCFSSLQSPIHPQPGSSHSSCFSNGSNVWTPRSASEQEDDLANSRHMEVKSDRLQPNQHTSHVTTNDFPKSESQLPPKQHISSNGEDLVAKKISFEKKSQLLPEPKDISSELEPPVAGKWDAIDGRQLPISSVYGDDSIVRKTLLVSELGDAFQILEGVHLDDIFSET</sequence>
<keyword evidence="4" id="KW-0804">Transcription</keyword>
<evidence type="ECO:0000256" key="1">
    <source>
        <dbReference type="ARBA" id="ARBA00004123"/>
    </source>
</evidence>
<dbReference type="AlphaFoldDB" id="A0AAE0CUE5"/>
<evidence type="ECO:0000256" key="2">
    <source>
        <dbReference type="ARBA" id="ARBA00023015"/>
    </source>
</evidence>
<keyword evidence="9" id="KW-1185">Reference proteome</keyword>
<feature type="compositionally biased region" description="Polar residues" evidence="6">
    <location>
        <begin position="572"/>
        <end position="600"/>
    </location>
</feature>
<dbReference type="Pfam" id="PF02365">
    <property type="entry name" value="NAM"/>
    <property type="match status" value="1"/>
</dbReference>
<dbReference type="PROSITE" id="PS51005">
    <property type="entry name" value="NAC"/>
    <property type="match status" value="1"/>
</dbReference>
<dbReference type="GO" id="GO:0006355">
    <property type="term" value="P:regulation of DNA-templated transcription"/>
    <property type="evidence" value="ECO:0007669"/>
    <property type="project" value="InterPro"/>
</dbReference>
<feature type="region of interest" description="Disordered" evidence="6">
    <location>
        <begin position="162"/>
        <end position="200"/>
    </location>
</feature>
<keyword evidence="2" id="KW-0805">Transcription regulation</keyword>
<dbReference type="InterPro" id="IPR036093">
    <property type="entry name" value="NAC_dom_sf"/>
</dbReference>
<dbReference type="Gene3D" id="2.170.150.80">
    <property type="entry name" value="NAC domain"/>
    <property type="match status" value="1"/>
</dbReference>
<reference evidence="8" key="1">
    <citation type="journal article" date="2023" name="Plant J.">
        <title>Genome sequences and population genomics provide insights into the demographic history, inbreeding, and mutation load of two 'living fossil' tree species of Dipteronia.</title>
        <authorList>
            <person name="Feng Y."/>
            <person name="Comes H.P."/>
            <person name="Chen J."/>
            <person name="Zhu S."/>
            <person name="Lu R."/>
            <person name="Zhang X."/>
            <person name="Li P."/>
            <person name="Qiu J."/>
            <person name="Olsen K.M."/>
            <person name="Qiu Y."/>
        </authorList>
    </citation>
    <scope>NUCLEOTIDE SEQUENCE</scope>
    <source>
        <strain evidence="8">KIB01</strain>
    </source>
</reference>
<evidence type="ECO:0000256" key="3">
    <source>
        <dbReference type="ARBA" id="ARBA00023125"/>
    </source>
</evidence>
<evidence type="ECO:0000313" key="8">
    <source>
        <dbReference type="EMBL" id="KAK2663882.1"/>
    </source>
</evidence>
<organism evidence="8 9">
    <name type="scientific">Dipteronia dyeriana</name>
    <dbReference type="NCBI Taxonomy" id="168575"/>
    <lineage>
        <taxon>Eukaryota</taxon>
        <taxon>Viridiplantae</taxon>
        <taxon>Streptophyta</taxon>
        <taxon>Embryophyta</taxon>
        <taxon>Tracheophyta</taxon>
        <taxon>Spermatophyta</taxon>
        <taxon>Magnoliopsida</taxon>
        <taxon>eudicotyledons</taxon>
        <taxon>Gunneridae</taxon>
        <taxon>Pentapetalae</taxon>
        <taxon>rosids</taxon>
        <taxon>malvids</taxon>
        <taxon>Sapindales</taxon>
        <taxon>Sapindaceae</taxon>
        <taxon>Hippocastanoideae</taxon>
        <taxon>Acereae</taxon>
        <taxon>Dipteronia</taxon>
    </lineage>
</organism>
<keyword evidence="5" id="KW-0539">Nucleus</keyword>
<proteinExistence type="predicted"/>
<protein>
    <recommendedName>
        <fullName evidence="7">NAC domain-containing protein</fullName>
    </recommendedName>
</protein>
<evidence type="ECO:0000256" key="4">
    <source>
        <dbReference type="ARBA" id="ARBA00023163"/>
    </source>
</evidence>
<dbReference type="SUPFAM" id="SSF101941">
    <property type="entry name" value="NAC domain"/>
    <property type="match status" value="1"/>
</dbReference>
<feature type="region of interest" description="Disordered" evidence="6">
    <location>
        <begin position="380"/>
        <end position="411"/>
    </location>
</feature>
<feature type="compositionally biased region" description="Low complexity" evidence="6">
    <location>
        <begin position="390"/>
        <end position="408"/>
    </location>
</feature>
<dbReference type="Proteomes" id="UP001280121">
    <property type="component" value="Unassembled WGS sequence"/>
</dbReference>
<evidence type="ECO:0000256" key="6">
    <source>
        <dbReference type="SAM" id="MobiDB-lite"/>
    </source>
</evidence>
<evidence type="ECO:0000256" key="5">
    <source>
        <dbReference type="ARBA" id="ARBA00023242"/>
    </source>
</evidence>
<feature type="domain" description="NAC" evidence="7">
    <location>
        <begin position="6"/>
        <end position="159"/>
    </location>
</feature>
<dbReference type="EMBL" id="JANJYI010000001">
    <property type="protein sequence ID" value="KAK2663882.1"/>
    <property type="molecule type" value="Genomic_DNA"/>
</dbReference>
<comment type="subcellular location">
    <subcellularLocation>
        <location evidence="1">Nucleus</location>
    </subcellularLocation>
</comment>
<comment type="caution">
    <text evidence="8">The sequence shown here is derived from an EMBL/GenBank/DDBJ whole genome shotgun (WGS) entry which is preliminary data.</text>
</comment>
<evidence type="ECO:0000259" key="7">
    <source>
        <dbReference type="PROSITE" id="PS51005"/>
    </source>
</evidence>
<dbReference type="InterPro" id="IPR003441">
    <property type="entry name" value="NAC-dom"/>
</dbReference>
<accession>A0AAE0CUE5</accession>
<feature type="compositionally biased region" description="Polar residues" evidence="6">
    <location>
        <begin position="191"/>
        <end position="200"/>
    </location>
</feature>
<dbReference type="GO" id="GO:0003677">
    <property type="term" value="F:DNA binding"/>
    <property type="evidence" value="ECO:0007669"/>
    <property type="project" value="UniProtKB-KW"/>
</dbReference>
<dbReference type="PANTHER" id="PTHR31989">
    <property type="entry name" value="NAC DOMAIN-CONTAINING PROTEIN 82-RELATED"/>
    <property type="match status" value="1"/>
</dbReference>
<gene>
    <name evidence="8" type="ORF">Ddye_002456</name>
</gene>
<keyword evidence="3" id="KW-0238">DNA-binding</keyword>
<feature type="compositionally biased region" description="Polar residues" evidence="6">
    <location>
        <begin position="380"/>
        <end position="389"/>
    </location>
</feature>
<name>A0AAE0CUE5_9ROSI</name>
<dbReference type="GO" id="GO:0005634">
    <property type="term" value="C:nucleus"/>
    <property type="evidence" value="ECO:0007669"/>
    <property type="project" value="UniProtKB-SubCell"/>
</dbReference>